<evidence type="ECO:0000313" key="3">
    <source>
        <dbReference type="Proteomes" id="UP001213799"/>
    </source>
</evidence>
<keyword evidence="1" id="KW-0812">Transmembrane</keyword>
<gene>
    <name evidence="2" type="ORF">N7537_008395</name>
</gene>
<name>A0AAD6H0C7_9EURO</name>
<dbReference type="Proteomes" id="UP001213799">
    <property type="component" value="Unassembled WGS sequence"/>
</dbReference>
<comment type="caution">
    <text evidence="2">The sequence shown here is derived from an EMBL/GenBank/DDBJ whole genome shotgun (WGS) entry which is preliminary data.</text>
</comment>
<organism evidence="2 3">
    <name type="scientific">Penicillium hordei</name>
    <dbReference type="NCBI Taxonomy" id="40994"/>
    <lineage>
        <taxon>Eukaryota</taxon>
        <taxon>Fungi</taxon>
        <taxon>Dikarya</taxon>
        <taxon>Ascomycota</taxon>
        <taxon>Pezizomycotina</taxon>
        <taxon>Eurotiomycetes</taxon>
        <taxon>Eurotiomycetidae</taxon>
        <taxon>Eurotiales</taxon>
        <taxon>Aspergillaceae</taxon>
        <taxon>Penicillium</taxon>
    </lineage>
</organism>
<keyword evidence="3" id="KW-1185">Reference proteome</keyword>
<reference evidence="2" key="2">
    <citation type="submission" date="2023-01" db="EMBL/GenBank/DDBJ databases">
        <authorList>
            <person name="Petersen C."/>
        </authorList>
    </citation>
    <scope>NUCLEOTIDE SEQUENCE</scope>
    <source>
        <strain evidence="2">IBT 12815</strain>
    </source>
</reference>
<dbReference type="GeneID" id="81589692"/>
<proteinExistence type="predicted"/>
<protein>
    <submittedName>
        <fullName evidence="2">Major facilitator superfamily domain general substrate transporter</fullName>
    </submittedName>
</protein>
<evidence type="ECO:0000256" key="1">
    <source>
        <dbReference type="SAM" id="Phobius"/>
    </source>
</evidence>
<sequence length="110" mass="11833">MDCRRPTKLSQSAAIMGATNTARALGCCVAVAIISVILHADMKSHLTSFLSPSQIVAVLSSTSGTSFLNGQDKIQLQRIYGTSYNAQFRALLAFAGLNLRDLDMLVWQIG</sequence>
<feature type="transmembrane region" description="Helical" evidence="1">
    <location>
        <begin position="21"/>
        <end position="40"/>
    </location>
</feature>
<dbReference type="EMBL" id="JAQJAE010000004">
    <property type="protein sequence ID" value="KAJ5598311.1"/>
    <property type="molecule type" value="Genomic_DNA"/>
</dbReference>
<dbReference type="AlphaFoldDB" id="A0AAD6H0C7"/>
<evidence type="ECO:0000313" key="2">
    <source>
        <dbReference type="EMBL" id="KAJ5598311.1"/>
    </source>
</evidence>
<reference evidence="2" key="1">
    <citation type="journal article" date="2023" name="IMA Fungus">
        <title>Comparative genomic study of the Penicillium genus elucidates a diverse pangenome and 15 lateral gene transfer events.</title>
        <authorList>
            <person name="Petersen C."/>
            <person name="Sorensen T."/>
            <person name="Nielsen M.R."/>
            <person name="Sondergaard T.E."/>
            <person name="Sorensen J.L."/>
            <person name="Fitzpatrick D.A."/>
            <person name="Frisvad J.C."/>
            <person name="Nielsen K.L."/>
        </authorList>
    </citation>
    <scope>NUCLEOTIDE SEQUENCE</scope>
    <source>
        <strain evidence="2">IBT 12815</strain>
    </source>
</reference>
<keyword evidence="1" id="KW-0472">Membrane</keyword>
<accession>A0AAD6H0C7</accession>
<keyword evidence="1" id="KW-1133">Transmembrane helix</keyword>
<dbReference type="RefSeq" id="XP_056751526.1">
    <property type="nucleotide sequence ID" value="XM_056899450.1"/>
</dbReference>